<dbReference type="InterPro" id="IPR046335">
    <property type="entry name" value="LacI/GalR-like_sensor"/>
</dbReference>
<keyword evidence="2 6" id="KW-0238">DNA-binding</keyword>
<name>A0ABR7F6S1_9FIRM</name>
<dbReference type="CDD" id="cd06267">
    <property type="entry name" value="PBP1_LacI_sugar_binding-like"/>
    <property type="match status" value="1"/>
</dbReference>
<dbReference type="RefSeq" id="WP_118589670.1">
    <property type="nucleotide sequence ID" value="NZ_JACOOZ010000009.1"/>
</dbReference>
<evidence type="ECO:0000256" key="2">
    <source>
        <dbReference type="ARBA" id="ARBA00023125"/>
    </source>
</evidence>
<protein>
    <submittedName>
        <fullName evidence="6">LacI family DNA-binding transcriptional regulator</fullName>
    </submittedName>
</protein>
<dbReference type="PROSITE" id="PS50943">
    <property type="entry name" value="HTH_CROC1"/>
    <property type="match status" value="1"/>
</dbReference>
<comment type="caution">
    <text evidence="6">The sequence shown here is derived from an EMBL/GenBank/DDBJ whole genome shotgun (WGS) entry which is preliminary data.</text>
</comment>
<dbReference type="InterPro" id="IPR000843">
    <property type="entry name" value="HTH_LacI"/>
</dbReference>
<dbReference type="Proteomes" id="UP000597877">
    <property type="component" value="Unassembled WGS sequence"/>
</dbReference>
<keyword evidence="1" id="KW-0805">Transcription regulation</keyword>
<evidence type="ECO:0000259" key="4">
    <source>
        <dbReference type="PROSITE" id="PS50932"/>
    </source>
</evidence>
<dbReference type="SUPFAM" id="SSF47413">
    <property type="entry name" value="lambda repressor-like DNA-binding domains"/>
    <property type="match status" value="1"/>
</dbReference>
<dbReference type="Gene3D" id="3.40.50.2300">
    <property type="match status" value="2"/>
</dbReference>
<dbReference type="Gene3D" id="1.10.260.40">
    <property type="entry name" value="lambda repressor-like DNA-binding domains"/>
    <property type="match status" value="1"/>
</dbReference>
<dbReference type="GO" id="GO:0003677">
    <property type="term" value="F:DNA binding"/>
    <property type="evidence" value="ECO:0007669"/>
    <property type="project" value="UniProtKB-KW"/>
</dbReference>
<evidence type="ECO:0000313" key="7">
    <source>
        <dbReference type="Proteomes" id="UP000597877"/>
    </source>
</evidence>
<dbReference type="PANTHER" id="PTHR30146:SF24">
    <property type="entry name" value="XYLOSE OPERON REGULATORY PROTEIN"/>
    <property type="match status" value="1"/>
</dbReference>
<feature type="domain" description="HTH cro/C1-type" evidence="5">
    <location>
        <begin position="3"/>
        <end position="47"/>
    </location>
</feature>
<sequence>MVTIKDIAQVVGVSPTTVSNVINGKSGRVSADTVARINTAIEELGYVPNMSARSLVSRSSKVIGFVNHIVTDKGSNFMEDPFLSKFIGILEHVLRENGYYLMLRTVETAEQLQAFLHTWDIDGLFLAGIFKDEFFDEISTLKIPIVLVDSYVHHKGICNVGLDDFGGSNSSTKYLIQNGHKKIAFASLHIKDGGVLMERFLGYKAALTEAGIPFDESLVFECGMDLKGTRAIAKTLASHPEITGVVTTADTLAGSIIANLHKLKIKIPEQVSVVGFDDLSICNIIEPPLTSIHQDMDLKGRIAVDFMLQLLEHKKPKQYEVLLHTSITERNSVRTIS</sequence>
<dbReference type="InterPro" id="IPR010982">
    <property type="entry name" value="Lambda_DNA-bd_dom_sf"/>
</dbReference>
<dbReference type="PROSITE" id="PS00356">
    <property type="entry name" value="HTH_LACI_1"/>
    <property type="match status" value="1"/>
</dbReference>
<dbReference type="SUPFAM" id="SSF53822">
    <property type="entry name" value="Periplasmic binding protein-like I"/>
    <property type="match status" value="1"/>
</dbReference>
<evidence type="ECO:0000313" key="6">
    <source>
        <dbReference type="EMBL" id="MBC5668689.1"/>
    </source>
</evidence>
<feature type="domain" description="HTH lacI-type" evidence="4">
    <location>
        <begin position="2"/>
        <end position="57"/>
    </location>
</feature>
<evidence type="ECO:0000256" key="1">
    <source>
        <dbReference type="ARBA" id="ARBA00023015"/>
    </source>
</evidence>
<dbReference type="CDD" id="cd01392">
    <property type="entry name" value="HTH_LacI"/>
    <property type="match status" value="1"/>
</dbReference>
<keyword evidence="7" id="KW-1185">Reference proteome</keyword>
<keyword evidence="3" id="KW-0804">Transcription</keyword>
<reference evidence="6 7" key="1">
    <citation type="submission" date="2020-08" db="EMBL/GenBank/DDBJ databases">
        <title>Genome public.</title>
        <authorList>
            <person name="Liu C."/>
            <person name="Sun Q."/>
        </authorList>
    </citation>
    <scope>NUCLEOTIDE SEQUENCE [LARGE SCALE GENOMIC DNA]</scope>
    <source>
        <strain evidence="6 7">BX4</strain>
    </source>
</reference>
<dbReference type="SMART" id="SM00354">
    <property type="entry name" value="HTH_LACI"/>
    <property type="match status" value="1"/>
</dbReference>
<evidence type="ECO:0000256" key="3">
    <source>
        <dbReference type="ARBA" id="ARBA00023163"/>
    </source>
</evidence>
<organism evidence="6 7">
    <name type="scientific">Eubacterium segne</name>
    <dbReference type="NCBI Taxonomy" id="2763045"/>
    <lineage>
        <taxon>Bacteria</taxon>
        <taxon>Bacillati</taxon>
        <taxon>Bacillota</taxon>
        <taxon>Clostridia</taxon>
        <taxon>Eubacteriales</taxon>
        <taxon>Eubacteriaceae</taxon>
        <taxon>Eubacterium</taxon>
    </lineage>
</organism>
<dbReference type="Pfam" id="PF13377">
    <property type="entry name" value="Peripla_BP_3"/>
    <property type="match status" value="1"/>
</dbReference>
<dbReference type="Pfam" id="PF00356">
    <property type="entry name" value="LacI"/>
    <property type="match status" value="1"/>
</dbReference>
<accession>A0ABR7F6S1</accession>
<dbReference type="InterPro" id="IPR001387">
    <property type="entry name" value="Cro/C1-type_HTH"/>
</dbReference>
<proteinExistence type="predicted"/>
<dbReference type="InterPro" id="IPR028082">
    <property type="entry name" value="Peripla_BP_I"/>
</dbReference>
<dbReference type="PANTHER" id="PTHR30146">
    <property type="entry name" value="LACI-RELATED TRANSCRIPTIONAL REPRESSOR"/>
    <property type="match status" value="1"/>
</dbReference>
<dbReference type="EMBL" id="JACOOZ010000009">
    <property type="protein sequence ID" value="MBC5668689.1"/>
    <property type="molecule type" value="Genomic_DNA"/>
</dbReference>
<dbReference type="PROSITE" id="PS50932">
    <property type="entry name" value="HTH_LACI_2"/>
    <property type="match status" value="1"/>
</dbReference>
<evidence type="ECO:0000259" key="5">
    <source>
        <dbReference type="PROSITE" id="PS50943"/>
    </source>
</evidence>
<gene>
    <name evidence="6" type="ORF">H8S00_11980</name>
</gene>